<dbReference type="PANTHER" id="PTHR43198">
    <property type="entry name" value="BIFUNCTIONAL TH2 PROTEIN"/>
    <property type="match status" value="1"/>
</dbReference>
<evidence type="ECO:0000313" key="2">
    <source>
        <dbReference type="Proteomes" id="UP000316621"/>
    </source>
</evidence>
<evidence type="ECO:0008006" key="3">
    <source>
        <dbReference type="Google" id="ProtNLM"/>
    </source>
</evidence>
<dbReference type="Gramene" id="RZC58944">
    <property type="protein sequence ID" value="RZC58944"/>
    <property type="gene ID" value="C5167_006238"/>
</dbReference>
<dbReference type="PANTHER" id="PTHR43198:SF2">
    <property type="entry name" value="SI:CH1073-67J19.1-RELATED"/>
    <property type="match status" value="1"/>
</dbReference>
<dbReference type="OrthoDB" id="10362790at2759"/>
<keyword evidence="2" id="KW-1185">Reference proteome</keyword>
<dbReference type="STRING" id="3469.A0A4Y7JCS7"/>
<dbReference type="GO" id="GO:0005829">
    <property type="term" value="C:cytosol"/>
    <property type="evidence" value="ECO:0007669"/>
    <property type="project" value="TreeGrafter"/>
</dbReference>
<name>A0A4Y7JCS7_PAPSO</name>
<dbReference type="EMBL" id="CM010718">
    <property type="protein sequence ID" value="RZC58944.1"/>
    <property type="molecule type" value="Genomic_DNA"/>
</dbReference>
<reference evidence="1 2" key="1">
    <citation type="journal article" date="2018" name="Science">
        <title>The opium poppy genome and morphinan production.</title>
        <authorList>
            <person name="Guo L."/>
            <person name="Winzer T."/>
            <person name="Yang X."/>
            <person name="Li Y."/>
            <person name="Ning Z."/>
            <person name="He Z."/>
            <person name="Teodor R."/>
            <person name="Lu Y."/>
            <person name="Bowser T.A."/>
            <person name="Graham I.A."/>
            <person name="Ye K."/>
        </authorList>
    </citation>
    <scope>NUCLEOTIDE SEQUENCE [LARGE SCALE GENOMIC DNA]</scope>
    <source>
        <strain evidence="2">cv. HN1</strain>
        <tissue evidence="1">Leaves</tissue>
    </source>
</reference>
<evidence type="ECO:0000313" key="1">
    <source>
        <dbReference type="EMBL" id="RZC58944.1"/>
    </source>
</evidence>
<gene>
    <name evidence="1" type="ORF">C5167_006238</name>
</gene>
<accession>A0A4Y7JCS7</accession>
<protein>
    <recommendedName>
        <fullName evidence="3">Thiaminase-2/PQQC domain-containing protein</fullName>
    </recommendedName>
</protein>
<dbReference type="AlphaFoldDB" id="A0A4Y7JCS7"/>
<dbReference type="OMA" id="WELISEQ"/>
<proteinExistence type="predicted"/>
<organism evidence="1 2">
    <name type="scientific">Papaver somniferum</name>
    <name type="common">Opium poppy</name>
    <dbReference type="NCBI Taxonomy" id="3469"/>
    <lineage>
        <taxon>Eukaryota</taxon>
        <taxon>Viridiplantae</taxon>
        <taxon>Streptophyta</taxon>
        <taxon>Embryophyta</taxon>
        <taxon>Tracheophyta</taxon>
        <taxon>Spermatophyta</taxon>
        <taxon>Magnoliopsida</taxon>
        <taxon>Ranunculales</taxon>
        <taxon>Papaveraceae</taxon>
        <taxon>Papaveroideae</taxon>
        <taxon>Papaver</taxon>
    </lineage>
</organism>
<sequence>MTPSLRTNALISKAVRELVSPCGSPWIKESFEASYLHAEVVLDKLCNSLAQKEIEVVERLYRHALTLEMDFFFSRQSEQTLIIPIHTKLDPKEERLMLFVDFDFTCTSVASLKVLANIEKFAQKPDQQLQGVDRDTLPQITSLDLRKTWELISEQYSSENREFIKKIMHGKKAVSFDYKGLYSAFVKLSSPEEQAFSRIFGSGVLNGISLEDIKQAGKCMICHNGCMDFFEKVNNLDVSVNVMSCWSGDLTRSALSGGLDMLRVDGNEFSYEDGIFTGEVTRQAHQSVTAKLKYFKDMVQEYASKHGVGARTV</sequence>
<dbReference type="Proteomes" id="UP000316621">
    <property type="component" value="Chromosome 4"/>
</dbReference>
<dbReference type="InterPro" id="IPR050967">
    <property type="entry name" value="Thiamine_Salvage_TenA"/>
</dbReference>